<dbReference type="PANTHER" id="PTHR42879">
    <property type="entry name" value="3-OXOACYL-(ACYL-CARRIER-PROTEIN) REDUCTASE"/>
    <property type="match status" value="1"/>
</dbReference>
<dbReference type="EMBL" id="FNGF01000002">
    <property type="protein sequence ID" value="SDK90155.1"/>
    <property type="molecule type" value="Genomic_DNA"/>
</dbReference>
<dbReference type="GO" id="GO:0032787">
    <property type="term" value="P:monocarboxylic acid metabolic process"/>
    <property type="evidence" value="ECO:0007669"/>
    <property type="project" value="UniProtKB-ARBA"/>
</dbReference>
<sequence>MNTVTPAAAGASAADGVLSGRTALVTGAGSGIGRACAVALAAAGAHVHAVDRDADSVTEVAHAVGGRAHVVDLADLPAIGGLPGEIDVLVNNAGFQHVAPLGEFPPERFELMHRVMVTAPLLLMQRCLPHMKSAGWGRIVNVSSVHGLRASANKAGYVAAKHALEGLSKVAAIEGAPHGITSNCVNPGYVRTPLVERQLDDLAAGGTADPLASVLLDRTPVKRLLEAEEVAAAVLWLCGPGGGFATGSSLTLDGGWTAN</sequence>
<evidence type="ECO:0000313" key="4">
    <source>
        <dbReference type="Proteomes" id="UP000198662"/>
    </source>
</evidence>
<dbReference type="FunFam" id="3.40.50.720:FF:000084">
    <property type="entry name" value="Short-chain dehydrogenase reductase"/>
    <property type="match status" value="1"/>
</dbReference>
<dbReference type="AlphaFoldDB" id="A0A1G9FP84"/>
<evidence type="ECO:0000256" key="2">
    <source>
        <dbReference type="ARBA" id="ARBA00023002"/>
    </source>
</evidence>
<dbReference type="GO" id="GO:0016491">
    <property type="term" value="F:oxidoreductase activity"/>
    <property type="evidence" value="ECO:0007669"/>
    <property type="project" value="UniProtKB-KW"/>
</dbReference>
<evidence type="ECO:0000256" key="1">
    <source>
        <dbReference type="ARBA" id="ARBA00006484"/>
    </source>
</evidence>
<dbReference type="SUPFAM" id="SSF51735">
    <property type="entry name" value="NAD(P)-binding Rossmann-fold domains"/>
    <property type="match status" value="1"/>
</dbReference>
<keyword evidence="4" id="KW-1185">Reference proteome</keyword>
<reference evidence="4" key="1">
    <citation type="submission" date="2016-10" db="EMBL/GenBank/DDBJ databases">
        <authorList>
            <person name="Varghese N."/>
            <person name="Submissions S."/>
        </authorList>
    </citation>
    <scope>NUCLEOTIDE SEQUENCE [LARGE SCALE GENOMIC DNA]</scope>
    <source>
        <strain evidence="4">CGMCC 4.3147</strain>
    </source>
</reference>
<keyword evidence="2" id="KW-0560">Oxidoreductase</keyword>
<dbReference type="Proteomes" id="UP000198662">
    <property type="component" value="Unassembled WGS sequence"/>
</dbReference>
<comment type="similarity">
    <text evidence="1">Belongs to the short-chain dehydrogenases/reductases (SDR) family.</text>
</comment>
<dbReference type="PRINTS" id="PR00080">
    <property type="entry name" value="SDRFAMILY"/>
</dbReference>
<dbReference type="PANTHER" id="PTHR42879:SF2">
    <property type="entry name" value="3-OXOACYL-[ACYL-CARRIER-PROTEIN] REDUCTASE FABG"/>
    <property type="match status" value="1"/>
</dbReference>
<name>A0A1G9FP84_9ACTN</name>
<dbReference type="STRING" id="380244.SAMN05216298_1934"/>
<dbReference type="Pfam" id="PF13561">
    <property type="entry name" value="adh_short_C2"/>
    <property type="match status" value="1"/>
</dbReference>
<dbReference type="PROSITE" id="PS00061">
    <property type="entry name" value="ADH_SHORT"/>
    <property type="match status" value="1"/>
</dbReference>
<dbReference type="OrthoDB" id="9786435at2"/>
<dbReference type="InterPro" id="IPR002347">
    <property type="entry name" value="SDR_fam"/>
</dbReference>
<dbReference type="InterPro" id="IPR036291">
    <property type="entry name" value="NAD(P)-bd_dom_sf"/>
</dbReference>
<dbReference type="PRINTS" id="PR00081">
    <property type="entry name" value="GDHRDH"/>
</dbReference>
<protein>
    <submittedName>
        <fullName evidence="3">3-hydroxybutyrate dehydrogenase</fullName>
    </submittedName>
</protein>
<gene>
    <name evidence="3" type="ORF">SAMN05216298_1934</name>
</gene>
<dbReference type="InterPro" id="IPR050259">
    <property type="entry name" value="SDR"/>
</dbReference>
<dbReference type="RefSeq" id="WP_091046755.1">
    <property type="nucleotide sequence ID" value="NZ_FNGF01000002.1"/>
</dbReference>
<proteinExistence type="inferred from homology"/>
<dbReference type="Gene3D" id="3.40.50.720">
    <property type="entry name" value="NAD(P)-binding Rossmann-like Domain"/>
    <property type="match status" value="1"/>
</dbReference>
<dbReference type="InterPro" id="IPR020904">
    <property type="entry name" value="Sc_DH/Rdtase_CS"/>
</dbReference>
<evidence type="ECO:0000313" key="3">
    <source>
        <dbReference type="EMBL" id="SDK90155.1"/>
    </source>
</evidence>
<organism evidence="3 4">
    <name type="scientific">Glycomyces sambucus</name>
    <dbReference type="NCBI Taxonomy" id="380244"/>
    <lineage>
        <taxon>Bacteria</taxon>
        <taxon>Bacillati</taxon>
        <taxon>Actinomycetota</taxon>
        <taxon>Actinomycetes</taxon>
        <taxon>Glycomycetales</taxon>
        <taxon>Glycomycetaceae</taxon>
        <taxon>Glycomyces</taxon>
    </lineage>
</organism>
<accession>A0A1G9FP84</accession>